<gene>
    <name evidence="10" type="ORF">CAAU_1279</name>
</gene>
<evidence type="ECO:0000259" key="9">
    <source>
        <dbReference type="PROSITE" id="PS51779"/>
    </source>
</evidence>
<accession>I7KU54</accession>
<evidence type="ECO:0000256" key="6">
    <source>
        <dbReference type="ARBA" id="ARBA00023136"/>
    </source>
</evidence>
<keyword evidence="4 8" id="KW-0812">Transmembrane</keyword>
<dbReference type="PROSITE" id="PS51779">
    <property type="entry name" value="POTRA"/>
    <property type="match status" value="1"/>
</dbReference>
<dbReference type="GO" id="GO:0051301">
    <property type="term" value="P:cell division"/>
    <property type="evidence" value="ECO:0007669"/>
    <property type="project" value="UniProtKB-KW"/>
</dbReference>
<evidence type="ECO:0000256" key="1">
    <source>
        <dbReference type="ARBA" id="ARBA00004370"/>
    </source>
</evidence>
<dbReference type="Proteomes" id="UP000007652">
    <property type="component" value="Unassembled WGS sequence"/>
</dbReference>
<keyword evidence="11" id="KW-1185">Reference proteome</keyword>
<evidence type="ECO:0000256" key="8">
    <source>
        <dbReference type="SAM" id="Phobius"/>
    </source>
</evidence>
<sequence length="238" mass="27237">MGKNKKKLIRLSFLIFFIAVFIFLLIKSSFFNIKSINVVGNYLVSKEEIIALSDVLEKNIFLISKNRITENIKNNPYIEEVRIKRKLPATLEITIEEKKIKGVLKLNNSFVNIDNEGRMVQALDTFPHDKVFIIEGINVKEYIPNEYVSKDKNVLESLKEVLKVCEYTKELGIISADLRDLENIKFKTKNNLVIDVGDCSNLDYKLGYARTIIKSKLVNNKSGVIEITSTGIAVFKKQ</sequence>
<keyword evidence="7" id="KW-0131">Cell cycle</keyword>
<dbReference type="OrthoDB" id="1953902at2"/>
<protein>
    <submittedName>
        <fullName evidence="10">Cell division protein ftsQ</fullName>
    </submittedName>
</protein>
<evidence type="ECO:0000256" key="4">
    <source>
        <dbReference type="ARBA" id="ARBA00022692"/>
    </source>
</evidence>
<dbReference type="EMBL" id="CAKP01000067">
    <property type="protein sequence ID" value="CCJ33363.1"/>
    <property type="molecule type" value="Genomic_DNA"/>
</dbReference>
<evidence type="ECO:0000313" key="11">
    <source>
        <dbReference type="Proteomes" id="UP000007652"/>
    </source>
</evidence>
<dbReference type="Pfam" id="PF08478">
    <property type="entry name" value="POTRA_1"/>
    <property type="match status" value="1"/>
</dbReference>
<keyword evidence="5 8" id="KW-1133">Transmembrane helix</keyword>
<proteinExistence type="predicted"/>
<evidence type="ECO:0000256" key="2">
    <source>
        <dbReference type="ARBA" id="ARBA00022475"/>
    </source>
</evidence>
<dbReference type="PANTHER" id="PTHR37820">
    <property type="entry name" value="CELL DIVISION PROTEIN DIVIB"/>
    <property type="match status" value="1"/>
</dbReference>
<keyword evidence="3 10" id="KW-0132">Cell division</keyword>
<evidence type="ECO:0000256" key="3">
    <source>
        <dbReference type="ARBA" id="ARBA00022618"/>
    </source>
</evidence>
<keyword evidence="6 8" id="KW-0472">Membrane</keyword>
<evidence type="ECO:0000256" key="7">
    <source>
        <dbReference type="ARBA" id="ARBA00023306"/>
    </source>
</evidence>
<reference evidence="10 11" key="1">
    <citation type="journal article" date="2011" name="J. Bacteriol.">
        <title>Draft genome sequence of Caloramator australicus strain RC3T, a thermoanaerobe from the Great Artesian Basin of Australia.</title>
        <authorList>
            <person name="Ogg C.D."/>
            <person name="Patel B.K.C."/>
        </authorList>
    </citation>
    <scope>NUCLEOTIDE SEQUENCE [LARGE SCALE GENOMIC DNA]</scope>
    <source>
        <strain evidence="10 11">RC3</strain>
    </source>
</reference>
<dbReference type="GO" id="GO:0005886">
    <property type="term" value="C:plasma membrane"/>
    <property type="evidence" value="ECO:0007669"/>
    <property type="project" value="TreeGrafter"/>
</dbReference>
<dbReference type="InterPro" id="IPR050487">
    <property type="entry name" value="FtsQ_DivIB"/>
</dbReference>
<dbReference type="InterPro" id="IPR034746">
    <property type="entry name" value="POTRA"/>
</dbReference>
<feature type="transmembrane region" description="Helical" evidence="8">
    <location>
        <begin position="7"/>
        <end position="26"/>
    </location>
</feature>
<keyword evidence="2" id="KW-1003">Cell membrane</keyword>
<organism evidence="10 11">
    <name type="scientific">Caloramator australicus RC3</name>
    <dbReference type="NCBI Taxonomy" id="857293"/>
    <lineage>
        <taxon>Bacteria</taxon>
        <taxon>Bacillati</taxon>
        <taxon>Bacillota</taxon>
        <taxon>Clostridia</taxon>
        <taxon>Eubacteriales</taxon>
        <taxon>Clostridiaceae</taxon>
        <taxon>Caloramator</taxon>
    </lineage>
</organism>
<dbReference type="AlphaFoldDB" id="I7KU54"/>
<dbReference type="Gene3D" id="3.10.20.310">
    <property type="entry name" value="membrane protein fhac"/>
    <property type="match status" value="1"/>
</dbReference>
<dbReference type="RefSeq" id="WP_008908633.1">
    <property type="nucleotide sequence ID" value="NZ_CAKP01000067.1"/>
</dbReference>
<dbReference type="PANTHER" id="PTHR37820:SF1">
    <property type="entry name" value="CELL DIVISION PROTEIN FTSQ"/>
    <property type="match status" value="1"/>
</dbReference>
<comment type="caution">
    <text evidence="10">The sequence shown here is derived from an EMBL/GenBank/DDBJ whole genome shotgun (WGS) entry which is preliminary data.</text>
</comment>
<dbReference type="InterPro" id="IPR013685">
    <property type="entry name" value="POTRA_FtsQ_type"/>
</dbReference>
<feature type="domain" description="POTRA" evidence="9">
    <location>
        <begin position="31"/>
        <end position="98"/>
    </location>
</feature>
<comment type="subcellular location">
    <subcellularLocation>
        <location evidence="1">Membrane</location>
    </subcellularLocation>
</comment>
<name>I7KU54_9CLOT</name>
<evidence type="ECO:0000313" key="10">
    <source>
        <dbReference type="EMBL" id="CCJ33363.1"/>
    </source>
</evidence>
<dbReference type="eggNOG" id="COG1589">
    <property type="taxonomic scope" value="Bacteria"/>
</dbReference>
<dbReference type="STRING" id="857293.CAAU_1279"/>
<evidence type="ECO:0000256" key="5">
    <source>
        <dbReference type="ARBA" id="ARBA00022989"/>
    </source>
</evidence>